<organism evidence="2 3">
    <name type="scientific">Roseibium marinum</name>
    <dbReference type="NCBI Taxonomy" id="281252"/>
    <lineage>
        <taxon>Bacteria</taxon>
        <taxon>Pseudomonadati</taxon>
        <taxon>Pseudomonadota</taxon>
        <taxon>Alphaproteobacteria</taxon>
        <taxon>Hyphomicrobiales</taxon>
        <taxon>Stappiaceae</taxon>
        <taxon>Roseibium</taxon>
    </lineage>
</organism>
<keyword evidence="1" id="KW-0472">Membrane</keyword>
<feature type="transmembrane region" description="Helical" evidence="1">
    <location>
        <begin position="40"/>
        <end position="59"/>
    </location>
</feature>
<dbReference type="EMBL" id="PPCN01000012">
    <property type="protein sequence ID" value="POF28683.1"/>
    <property type="molecule type" value="Genomic_DNA"/>
</dbReference>
<evidence type="ECO:0000256" key="1">
    <source>
        <dbReference type="SAM" id="Phobius"/>
    </source>
</evidence>
<accession>A0A2S3UM98</accession>
<evidence type="ECO:0000313" key="3">
    <source>
        <dbReference type="Proteomes" id="UP000236959"/>
    </source>
</evidence>
<sequence>MSELMTALGLVLVVEGVLYALAPGGMKAVMRSALETPDQTLRIAGLLAAGVGVFLVWIIRG</sequence>
<evidence type="ECO:0008006" key="4">
    <source>
        <dbReference type="Google" id="ProtNLM"/>
    </source>
</evidence>
<keyword evidence="1" id="KW-1133">Transmembrane helix</keyword>
<dbReference type="Proteomes" id="UP000236959">
    <property type="component" value="Unassembled WGS sequence"/>
</dbReference>
<evidence type="ECO:0000313" key="2">
    <source>
        <dbReference type="EMBL" id="POF28683.1"/>
    </source>
</evidence>
<dbReference type="Pfam" id="PF09838">
    <property type="entry name" value="DUF2065"/>
    <property type="match status" value="1"/>
</dbReference>
<comment type="caution">
    <text evidence="2">The sequence shown here is derived from an EMBL/GenBank/DDBJ whole genome shotgun (WGS) entry which is preliminary data.</text>
</comment>
<protein>
    <recommendedName>
        <fullName evidence="4">DUF2065 domain-containing protein</fullName>
    </recommendedName>
</protein>
<dbReference type="PANTHER" id="PTHR38602">
    <property type="entry name" value="INNER MEMBRANE PROTEIN-RELATED"/>
    <property type="match status" value="1"/>
</dbReference>
<proteinExistence type="predicted"/>
<dbReference type="AlphaFoldDB" id="A0A2S3UM98"/>
<keyword evidence="3" id="KW-1185">Reference proteome</keyword>
<reference evidence="2 3" key="1">
    <citation type="submission" date="2018-01" db="EMBL/GenBank/DDBJ databases">
        <title>Genomic Encyclopedia of Archaeal and Bacterial Type Strains, Phase II (KMG-II): from individual species to whole genera.</title>
        <authorList>
            <person name="Goeker M."/>
        </authorList>
    </citation>
    <scope>NUCLEOTIDE SEQUENCE [LARGE SCALE GENOMIC DNA]</scope>
    <source>
        <strain evidence="2 3">DSM 17023</strain>
    </source>
</reference>
<name>A0A2S3UM98_9HYPH</name>
<dbReference type="InterPro" id="IPR019201">
    <property type="entry name" value="DUF2065"/>
</dbReference>
<keyword evidence="1" id="KW-0812">Transmembrane</keyword>
<gene>
    <name evidence="2" type="ORF">CLV41_11297</name>
</gene>
<dbReference type="PANTHER" id="PTHR38602:SF1">
    <property type="entry name" value="INNER MEMBRANE PROTEIN"/>
    <property type="match status" value="1"/>
</dbReference>
<dbReference type="OrthoDB" id="9815199at2"/>